<evidence type="ECO:0000313" key="3">
    <source>
        <dbReference type="Proteomes" id="UP000737402"/>
    </source>
</evidence>
<dbReference type="InterPro" id="IPR029068">
    <property type="entry name" value="Glyas_Bleomycin-R_OHBP_Dase"/>
</dbReference>
<dbReference type="InterPro" id="IPR004360">
    <property type="entry name" value="Glyas_Fos-R_dOase_dom"/>
</dbReference>
<organism evidence="2 3">
    <name type="scientific">Sutcliffiella tianshenii</name>
    <dbReference type="NCBI Taxonomy" id="1463404"/>
    <lineage>
        <taxon>Bacteria</taxon>
        <taxon>Bacillati</taxon>
        <taxon>Bacillota</taxon>
        <taxon>Bacilli</taxon>
        <taxon>Bacillales</taxon>
        <taxon>Bacillaceae</taxon>
        <taxon>Sutcliffiella</taxon>
    </lineage>
</organism>
<keyword evidence="3" id="KW-1185">Reference proteome</keyword>
<feature type="domain" description="VOC" evidence="1">
    <location>
        <begin position="170"/>
        <end position="285"/>
    </location>
</feature>
<evidence type="ECO:0000259" key="1">
    <source>
        <dbReference type="PROSITE" id="PS51819"/>
    </source>
</evidence>
<gene>
    <name evidence="2" type="ORF">JOC95_002789</name>
</gene>
<dbReference type="GO" id="GO:0018577">
    <property type="term" value="F:catechol 2,3-dioxygenase activity"/>
    <property type="evidence" value="ECO:0007669"/>
    <property type="project" value="UniProtKB-EC"/>
</dbReference>
<dbReference type="CDD" id="cd16359">
    <property type="entry name" value="VOC_BsCatE_like_C"/>
    <property type="match status" value="1"/>
</dbReference>
<dbReference type="Proteomes" id="UP000737402">
    <property type="component" value="Unassembled WGS sequence"/>
</dbReference>
<dbReference type="PANTHER" id="PTHR43279">
    <property type="entry name" value="CATECHOL-2,3-DIOXYGENASE"/>
    <property type="match status" value="1"/>
</dbReference>
<dbReference type="PROSITE" id="PS51819">
    <property type="entry name" value="VOC"/>
    <property type="match status" value="2"/>
</dbReference>
<name>A0ABS2P226_9BACI</name>
<comment type="caution">
    <text evidence="2">The sequence shown here is derived from an EMBL/GenBank/DDBJ whole genome shotgun (WGS) entry which is preliminary data.</text>
</comment>
<reference evidence="2 3" key="1">
    <citation type="submission" date="2021-01" db="EMBL/GenBank/DDBJ databases">
        <title>Genomic Encyclopedia of Type Strains, Phase IV (KMG-IV): sequencing the most valuable type-strain genomes for metagenomic binning, comparative biology and taxonomic classification.</title>
        <authorList>
            <person name="Goeker M."/>
        </authorList>
    </citation>
    <scope>NUCLEOTIDE SEQUENCE [LARGE SCALE GENOMIC DNA]</scope>
    <source>
        <strain evidence="2 3">DSM 25879</strain>
    </source>
</reference>
<feature type="domain" description="VOC" evidence="1">
    <location>
        <begin position="11"/>
        <end position="128"/>
    </location>
</feature>
<dbReference type="RefSeq" id="WP_204417193.1">
    <property type="nucleotide sequence ID" value="NZ_JAFBED010000005.1"/>
</dbReference>
<keyword evidence="2" id="KW-0560">Oxidoreductase</keyword>
<dbReference type="EC" id="1.13.11.2" evidence="2"/>
<dbReference type="Pfam" id="PF00903">
    <property type="entry name" value="Glyoxalase"/>
    <property type="match status" value="2"/>
</dbReference>
<dbReference type="PANTHER" id="PTHR43279:SF1">
    <property type="entry name" value="CATECHOL-2,3-DIOXYGENASE"/>
    <property type="match status" value="1"/>
</dbReference>
<dbReference type="Gene3D" id="3.10.180.10">
    <property type="entry name" value="2,3-Dihydroxybiphenyl 1,2-Dioxygenase, domain 1"/>
    <property type="match status" value="2"/>
</dbReference>
<proteinExistence type="predicted"/>
<dbReference type="EMBL" id="JAFBED010000005">
    <property type="protein sequence ID" value="MBM7620934.1"/>
    <property type="molecule type" value="Genomic_DNA"/>
</dbReference>
<protein>
    <submittedName>
        <fullName evidence="2">Catechol 2,3-dioxygenase</fullName>
        <ecNumber evidence="2">1.13.11.2</ecNumber>
    </submittedName>
</protein>
<accession>A0ABS2P226</accession>
<sequence>MTGFHEAPNTFVGEVVITVADIDRSLAFYQEFIGFKVLKKSEKKATLTADGMTALLSIEQPEDVSPKGRRTTGLYHFAILLPDRRNLGSFIQHLIQNKHSIQGASDHLVSEALYMADPDGNGIEVYTDRPSSSWNWQGQEVEMTSEALDIQSILSESEGTEWNGLPSGTRMGHIHLHVAELAESANFYTKGLGFDIVNRYGGQALFLSSGKYHHHIGLNTWNGVGAPKPENNSVGLKHFTLVIPSEEMFEKIISQLKDVSAEILKNDEGIFTIDPSGNRIKLLVG</sequence>
<dbReference type="SUPFAM" id="SSF54593">
    <property type="entry name" value="Glyoxalase/Bleomycin resistance protein/Dihydroxybiphenyl dioxygenase"/>
    <property type="match status" value="2"/>
</dbReference>
<dbReference type="InterPro" id="IPR037523">
    <property type="entry name" value="VOC_core"/>
</dbReference>
<evidence type="ECO:0000313" key="2">
    <source>
        <dbReference type="EMBL" id="MBM7620934.1"/>
    </source>
</evidence>